<evidence type="ECO:0000313" key="2">
    <source>
        <dbReference type="Proteomes" id="UP000509303"/>
    </source>
</evidence>
<name>A0A7H8N3C8_9ACTN</name>
<accession>A0A7H8N3C8</accession>
<protein>
    <submittedName>
        <fullName evidence="1">Uncharacterized protein</fullName>
    </submittedName>
</protein>
<organism evidence="1 2">
    <name type="scientific">Streptomyces buecherae</name>
    <dbReference type="NCBI Taxonomy" id="2763006"/>
    <lineage>
        <taxon>Bacteria</taxon>
        <taxon>Bacillati</taxon>
        <taxon>Actinomycetota</taxon>
        <taxon>Actinomycetes</taxon>
        <taxon>Kitasatosporales</taxon>
        <taxon>Streptomycetaceae</taxon>
        <taxon>Streptomyces</taxon>
    </lineage>
</organism>
<keyword evidence="2" id="KW-1185">Reference proteome</keyword>
<reference evidence="1 2" key="1">
    <citation type="submission" date="2020-06" db="EMBL/GenBank/DDBJ databases">
        <title>Genome mining for natural products.</title>
        <authorList>
            <person name="Zhang B."/>
            <person name="Shi J."/>
            <person name="Ge H."/>
        </authorList>
    </citation>
    <scope>NUCLEOTIDE SEQUENCE [LARGE SCALE GENOMIC DNA]</scope>
    <source>
        <strain evidence="1 2">NA00687</strain>
    </source>
</reference>
<dbReference type="EMBL" id="CP054929">
    <property type="protein sequence ID" value="QKW48889.1"/>
    <property type="molecule type" value="Genomic_DNA"/>
</dbReference>
<sequence length="167" mass="18861">MTGWRYDVWVCGTDHAESSDHDGSCGIWERKGIHWNGKWFDAFEEAALRGHALVEAIPVGLEGGWKHHTVFEHVRGGGLCKGCWDKHGNTHAEHILEGSAGHCRPCTDVQKRRGPLTRTPNGQVFMCEDCRTAFLRHHEERARGERRDPDARLYRPVLDVAREDAGA</sequence>
<dbReference type="Proteomes" id="UP000509303">
    <property type="component" value="Chromosome"/>
</dbReference>
<dbReference type="AlphaFoldDB" id="A0A7H8N3C8"/>
<proteinExistence type="predicted"/>
<gene>
    <name evidence="1" type="ORF">HUT08_04285</name>
</gene>
<evidence type="ECO:0000313" key="1">
    <source>
        <dbReference type="EMBL" id="QKW48889.1"/>
    </source>
</evidence>
<dbReference type="RefSeq" id="WP_176160621.1">
    <property type="nucleotide sequence ID" value="NZ_CP054929.1"/>
</dbReference>